<organism evidence="2 3">
    <name type="scientific">Aspergillus campestris (strain IBT 28561)</name>
    <dbReference type="NCBI Taxonomy" id="1392248"/>
    <lineage>
        <taxon>Eukaryota</taxon>
        <taxon>Fungi</taxon>
        <taxon>Dikarya</taxon>
        <taxon>Ascomycota</taxon>
        <taxon>Pezizomycotina</taxon>
        <taxon>Eurotiomycetes</taxon>
        <taxon>Eurotiomycetidae</taxon>
        <taxon>Eurotiales</taxon>
        <taxon>Aspergillaceae</taxon>
        <taxon>Aspergillus</taxon>
        <taxon>Aspergillus subgen. Circumdati</taxon>
    </lineage>
</organism>
<feature type="region of interest" description="Disordered" evidence="1">
    <location>
        <begin position="1"/>
        <end position="62"/>
    </location>
</feature>
<dbReference type="RefSeq" id="XP_024690243.1">
    <property type="nucleotide sequence ID" value="XM_024841995.1"/>
</dbReference>
<protein>
    <submittedName>
        <fullName evidence="2">Uncharacterized protein</fullName>
    </submittedName>
</protein>
<evidence type="ECO:0000256" key="1">
    <source>
        <dbReference type="SAM" id="MobiDB-lite"/>
    </source>
</evidence>
<dbReference type="EMBL" id="MSFM01000011">
    <property type="protein sequence ID" value="PKY01649.1"/>
    <property type="molecule type" value="Genomic_DNA"/>
</dbReference>
<keyword evidence="3" id="KW-1185">Reference proteome</keyword>
<dbReference type="Proteomes" id="UP000234254">
    <property type="component" value="Unassembled WGS sequence"/>
</dbReference>
<feature type="region of interest" description="Disordered" evidence="1">
    <location>
        <begin position="76"/>
        <end position="103"/>
    </location>
</feature>
<accession>A0A2I1CVJ9</accession>
<name>A0A2I1CVJ9_ASPC2</name>
<evidence type="ECO:0000313" key="3">
    <source>
        <dbReference type="Proteomes" id="UP000234254"/>
    </source>
</evidence>
<proteinExistence type="predicted"/>
<feature type="compositionally biased region" description="Low complexity" evidence="1">
    <location>
        <begin position="86"/>
        <end position="95"/>
    </location>
</feature>
<dbReference type="VEuPathDB" id="FungiDB:P168DRAFT_53654"/>
<feature type="compositionally biased region" description="Polar residues" evidence="1">
    <location>
        <begin position="1"/>
        <end position="42"/>
    </location>
</feature>
<sequence length="125" mass="14327">MPSSIHLSSIDFNRLTGQSIKTNQTDKQSTSQSINQNQPTTKPRTDIIIEGNPTRKQQQYQQPRMVIEPREELIEKKKEINQTPIPVSMSMIRRPSSPPSALQNQMTMRVCLFLARNAKRRPQGV</sequence>
<comment type="caution">
    <text evidence="2">The sequence shown here is derived from an EMBL/GenBank/DDBJ whole genome shotgun (WGS) entry which is preliminary data.</text>
</comment>
<dbReference type="AlphaFoldDB" id="A0A2I1CVJ9"/>
<evidence type="ECO:0000313" key="2">
    <source>
        <dbReference type="EMBL" id="PKY01649.1"/>
    </source>
</evidence>
<dbReference type="GeneID" id="36549524"/>
<gene>
    <name evidence="2" type="ORF">P168DRAFT_53654</name>
</gene>
<reference evidence="2" key="1">
    <citation type="submission" date="2016-12" db="EMBL/GenBank/DDBJ databases">
        <title>The genomes of Aspergillus section Nigri reveals drivers in fungal speciation.</title>
        <authorList>
            <consortium name="DOE Joint Genome Institute"/>
            <person name="Vesth T.C."/>
            <person name="Nybo J."/>
            <person name="Theobald S."/>
            <person name="Brandl J."/>
            <person name="Frisvad J.C."/>
            <person name="Nielsen K.F."/>
            <person name="Lyhne E.K."/>
            <person name="Kogle M.E."/>
            <person name="Kuo A."/>
            <person name="Riley R."/>
            <person name="Clum A."/>
            <person name="Nolan M."/>
            <person name="Lipzen A."/>
            <person name="Salamov A."/>
            <person name="Henrissat B."/>
            <person name="Wiebenga A."/>
            <person name="De vries R.P."/>
            <person name="Grigoriev I.V."/>
            <person name="Mortensen U.H."/>
            <person name="Andersen M.R."/>
            <person name="Baker S.E."/>
        </authorList>
    </citation>
    <scope>NUCLEOTIDE SEQUENCE</scope>
    <source>
        <strain evidence="2">IBT 28561</strain>
    </source>
</reference>